<feature type="transmembrane region" description="Helical" evidence="9">
    <location>
        <begin position="235"/>
        <end position="253"/>
    </location>
</feature>
<keyword evidence="6 9" id="KW-1133">Transmembrane helix</keyword>
<dbReference type="STRING" id="1328314.Achr_26810"/>
<evidence type="ECO:0000256" key="3">
    <source>
        <dbReference type="ARBA" id="ARBA00022448"/>
    </source>
</evidence>
<evidence type="ECO:0000256" key="2">
    <source>
        <dbReference type="ARBA" id="ARBA00007783"/>
    </source>
</evidence>
<dbReference type="PANTHER" id="PTHR30413">
    <property type="entry name" value="INNER MEMBRANE TRANSPORT PERMEASE"/>
    <property type="match status" value="1"/>
</dbReference>
<dbReference type="PROSITE" id="PS51012">
    <property type="entry name" value="ABC_TM2"/>
    <property type="match status" value="1"/>
</dbReference>
<keyword evidence="8 9" id="KW-0472">Membrane</keyword>
<comment type="subcellular location">
    <subcellularLocation>
        <location evidence="9">Cell inner membrane</location>
        <topology evidence="9">Multi-pass membrane protein</topology>
    </subcellularLocation>
    <subcellularLocation>
        <location evidence="1">Cell membrane</location>
        <topology evidence="1">Multi-pass membrane protein</topology>
    </subcellularLocation>
</comment>
<evidence type="ECO:0000256" key="7">
    <source>
        <dbReference type="ARBA" id="ARBA00023047"/>
    </source>
</evidence>
<dbReference type="GO" id="GO:0015920">
    <property type="term" value="P:lipopolysaccharide transport"/>
    <property type="evidence" value="ECO:0007669"/>
    <property type="project" value="TreeGrafter"/>
</dbReference>
<proteinExistence type="inferred from homology"/>
<dbReference type="GO" id="GO:0005886">
    <property type="term" value="C:plasma membrane"/>
    <property type="evidence" value="ECO:0007669"/>
    <property type="project" value="UniProtKB-SubCell"/>
</dbReference>
<evidence type="ECO:0000256" key="5">
    <source>
        <dbReference type="ARBA" id="ARBA00022692"/>
    </source>
</evidence>
<feature type="transmembrane region" description="Helical" evidence="9">
    <location>
        <begin position="144"/>
        <end position="172"/>
    </location>
</feature>
<feature type="transmembrane region" description="Helical" evidence="9">
    <location>
        <begin position="35"/>
        <end position="57"/>
    </location>
</feature>
<organism evidence="11 12">
    <name type="scientific">Azotobacter chroococcum NCIMB 8003</name>
    <dbReference type="NCBI Taxonomy" id="1328314"/>
    <lineage>
        <taxon>Bacteria</taxon>
        <taxon>Pseudomonadati</taxon>
        <taxon>Pseudomonadota</taxon>
        <taxon>Gammaproteobacteria</taxon>
        <taxon>Pseudomonadales</taxon>
        <taxon>Pseudomonadaceae</taxon>
        <taxon>Azotobacter</taxon>
    </lineage>
</organism>
<keyword evidence="4 9" id="KW-1003">Cell membrane</keyword>
<evidence type="ECO:0000256" key="9">
    <source>
        <dbReference type="RuleBase" id="RU361157"/>
    </source>
</evidence>
<feature type="transmembrane region" description="Helical" evidence="9">
    <location>
        <begin position="179"/>
        <end position="200"/>
    </location>
</feature>
<evidence type="ECO:0000259" key="10">
    <source>
        <dbReference type="PROSITE" id="PS51012"/>
    </source>
</evidence>
<name>A0A0C4WUH4_9GAMM</name>
<sequence>MFAMLRSLWSYRGFVVSSVRNEFAARFARSRLGGLWMIIHPLTQVAIYALILSNVLAAKLPGIENPYAYALYLMAGMLAWSLFAELVGRCLTLFIDQGNLMKKMRFPRITLPVIVIGSSLLNNQLLFIAVLVVFALLGQLPSLQIFWLIPLTLVVVALATGLGLILGVLNVFVRDIGQVVPILLQIWFWFTPIVYPVGIIPEELKGMMDINPMYPIVSAYHRILVYGGVPDLQQIGMTTLVAFGLMLLGLFIFRRAAPEMVDAL</sequence>
<protein>
    <recommendedName>
        <fullName evidence="9">Transport permease protein</fullName>
    </recommendedName>
</protein>
<evidence type="ECO:0000256" key="1">
    <source>
        <dbReference type="ARBA" id="ARBA00004651"/>
    </source>
</evidence>
<dbReference type="AlphaFoldDB" id="A0A0C4WUH4"/>
<gene>
    <name evidence="11" type="ORF">Achr_26810</name>
</gene>
<dbReference type="Proteomes" id="UP000068210">
    <property type="component" value="Chromosome"/>
</dbReference>
<dbReference type="InterPro" id="IPR013525">
    <property type="entry name" value="ABC2_TM"/>
</dbReference>
<evidence type="ECO:0000256" key="8">
    <source>
        <dbReference type="ARBA" id="ARBA00023136"/>
    </source>
</evidence>
<keyword evidence="12" id="KW-1185">Reference proteome</keyword>
<feature type="domain" description="ABC transmembrane type-2" evidence="10">
    <location>
        <begin position="32"/>
        <end position="256"/>
    </location>
</feature>
<dbReference type="GO" id="GO:0015774">
    <property type="term" value="P:polysaccharide transport"/>
    <property type="evidence" value="ECO:0007669"/>
    <property type="project" value="UniProtKB-KW"/>
</dbReference>
<keyword evidence="7" id="KW-0762">Sugar transport</keyword>
<evidence type="ECO:0000313" key="12">
    <source>
        <dbReference type="Proteomes" id="UP000068210"/>
    </source>
</evidence>
<dbReference type="HOGENOM" id="CLU_060703_1_1_6"/>
<comment type="similarity">
    <text evidence="2 9">Belongs to the ABC-2 integral membrane protein family.</text>
</comment>
<evidence type="ECO:0000313" key="11">
    <source>
        <dbReference type="EMBL" id="AJE22107.1"/>
    </source>
</evidence>
<dbReference type="RefSeq" id="WP_039805157.1">
    <property type="nucleotide sequence ID" value="NZ_CP010415.1"/>
</dbReference>
<dbReference type="PANTHER" id="PTHR30413:SF10">
    <property type="entry name" value="CAPSULE POLYSACCHARIDE EXPORT INNER-MEMBRANE PROTEIN CTRC"/>
    <property type="match status" value="1"/>
</dbReference>
<evidence type="ECO:0000256" key="6">
    <source>
        <dbReference type="ARBA" id="ARBA00022989"/>
    </source>
</evidence>
<keyword evidence="5 9" id="KW-0812">Transmembrane</keyword>
<dbReference type="KEGG" id="acx:Achr_26810"/>
<accession>A0A0C4WUH4</accession>
<evidence type="ECO:0000256" key="4">
    <source>
        <dbReference type="ARBA" id="ARBA00022475"/>
    </source>
</evidence>
<feature type="transmembrane region" description="Helical" evidence="9">
    <location>
        <begin position="69"/>
        <end position="88"/>
    </location>
</feature>
<dbReference type="Pfam" id="PF01061">
    <property type="entry name" value="ABC2_membrane"/>
    <property type="match status" value="1"/>
</dbReference>
<keyword evidence="3 9" id="KW-0813">Transport</keyword>
<dbReference type="GO" id="GO:0140359">
    <property type="term" value="F:ABC-type transporter activity"/>
    <property type="evidence" value="ECO:0007669"/>
    <property type="project" value="InterPro"/>
</dbReference>
<keyword evidence="7" id="KW-0625">Polysaccharide transport</keyword>
<dbReference type="EMBL" id="CP010415">
    <property type="protein sequence ID" value="AJE22107.1"/>
    <property type="molecule type" value="Genomic_DNA"/>
</dbReference>
<feature type="transmembrane region" description="Helical" evidence="9">
    <location>
        <begin position="109"/>
        <end position="138"/>
    </location>
</feature>
<reference evidence="11 12" key="1">
    <citation type="journal article" date="2015" name="PLoS ONE">
        <title>Azotobacter Genomes: The Genome of Azotobacter chroococcum NCIMB 8003 (ATCC 4412).</title>
        <authorList>
            <person name="Robson R.L."/>
            <person name="Jones R."/>
            <person name="Robson R.M."/>
            <person name="Schwartz A."/>
            <person name="Richardson T.H."/>
        </authorList>
    </citation>
    <scope>NUCLEOTIDE SEQUENCE [LARGE SCALE GENOMIC DNA]</scope>
    <source>
        <strain evidence="11 12">NCIMB 8003</strain>
    </source>
</reference>
<dbReference type="InterPro" id="IPR047817">
    <property type="entry name" value="ABC2_TM_bact-type"/>
</dbReference>